<dbReference type="SUPFAM" id="SSF68906">
    <property type="entry name" value="SAP domain"/>
    <property type="match status" value="1"/>
</dbReference>
<name>A0A9N9KLR5_9HELO</name>
<comment type="caution">
    <text evidence="3">The sequence shown here is derived from an EMBL/GenBank/DDBJ whole genome shotgun (WGS) entry which is preliminary data.</text>
</comment>
<feature type="compositionally biased region" description="Basic and acidic residues" evidence="1">
    <location>
        <begin position="48"/>
        <end position="68"/>
    </location>
</feature>
<evidence type="ECO:0000313" key="4">
    <source>
        <dbReference type="Proteomes" id="UP000696280"/>
    </source>
</evidence>
<sequence>MPRAKRPLSELDPNASKSTARPAKHTKITDEKEDYSKLKKVELVQLARDRNLPCGGNKEDLKQRLQDCDDKEENDEEDDEEEDEDDEVDEEEEQQESAKIGDVFNQPIDYTTKDNSKLRFLLSDREYFPGALLRDGMTREEMIALLQRTPAEYESFTIEELSEKLKARGLRHASDCAKQVKIDRLKLNDLMDRNTADYKDMQLYVSLDVSNMMITSETKKQEEAKNTNPFSSWSIKRLQKYLTTNKLSPNGSKEVLTKRAAKHDEKEMNKKIKGLQAKRDAAIVKLEASIGHPLESPTIFNGRESQYEGLDHQILSRGKKPAQPKKPICDYDWSGSHWASRTEREIQKICERRGMPGRGAAPKAAQLKWLDTGVVEYADFYVGGLTIICEERGIKYKYDAKKVDLIALLEEDDERE</sequence>
<evidence type="ECO:0000256" key="1">
    <source>
        <dbReference type="SAM" id="MobiDB-lite"/>
    </source>
</evidence>
<dbReference type="Proteomes" id="UP000696280">
    <property type="component" value="Unassembled WGS sequence"/>
</dbReference>
<dbReference type="EMBL" id="CAJVRL010000002">
    <property type="protein sequence ID" value="CAG8949291.1"/>
    <property type="molecule type" value="Genomic_DNA"/>
</dbReference>
<dbReference type="InterPro" id="IPR036361">
    <property type="entry name" value="SAP_dom_sf"/>
</dbReference>
<feature type="region of interest" description="Disordered" evidence="1">
    <location>
        <begin position="1"/>
        <end position="32"/>
    </location>
</feature>
<feature type="domain" description="SAP" evidence="2">
    <location>
        <begin position="35"/>
        <end position="69"/>
    </location>
</feature>
<dbReference type="Gene3D" id="1.10.720.30">
    <property type="entry name" value="SAP domain"/>
    <property type="match status" value="1"/>
</dbReference>
<dbReference type="SMART" id="SM00513">
    <property type="entry name" value="SAP"/>
    <property type="match status" value="2"/>
</dbReference>
<dbReference type="OrthoDB" id="3509703at2759"/>
<accession>A0A9N9KLR5</accession>
<protein>
    <recommendedName>
        <fullName evidence="2">SAP domain-containing protein</fullName>
    </recommendedName>
</protein>
<dbReference type="Pfam" id="PF02037">
    <property type="entry name" value="SAP"/>
    <property type="match status" value="1"/>
</dbReference>
<organism evidence="3 4">
    <name type="scientific">Hymenoscyphus fraxineus</name>
    <dbReference type="NCBI Taxonomy" id="746836"/>
    <lineage>
        <taxon>Eukaryota</taxon>
        <taxon>Fungi</taxon>
        <taxon>Dikarya</taxon>
        <taxon>Ascomycota</taxon>
        <taxon>Pezizomycotina</taxon>
        <taxon>Leotiomycetes</taxon>
        <taxon>Helotiales</taxon>
        <taxon>Helotiaceae</taxon>
        <taxon>Hymenoscyphus</taxon>
    </lineage>
</organism>
<feature type="compositionally biased region" description="Acidic residues" evidence="1">
    <location>
        <begin position="69"/>
        <end position="95"/>
    </location>
</feature>
<dbReference type="InterPro" id="IPR003034">
    <property type="entry name" value="SAP_dom"/>
</dbReference>
<reference evidence="3" key="1">
    <citation type="submission" date="2021-07" db="EMBL/GenBank/DDBJ databases">
        <authorList>
            <person name="Durling M."/>
        </authorList>
    </citation>
    <scope>NUCLEOTIDE SEQUENCE</scope>
</reference>
<gene>
    <name evidence="3" type="ORF">HYFRA_00004916</name>
</gene>
<evidence type="ECO:0000313" key="3">
    <source>
        <dbReference type="EMBL" id="CAG8949291.1"/>
    </source>
</evidence>
<feature type="domain" description="SAP" evidence="2">
    <location>
        <begin position="230"/>
        <end position="264"/>
    </location>
</feature>
<dbReference type="AlphaFoldDB" id="A0A9N9KLR5"/>
<evidence type="ECO:0000259" key="2">
    <source>
        <dbReference type="SMART" id="SM00513"/>
    </source>
</evidence>
<proteinExistence type="predicted"/>
<feature type="region of interest" description="Disordered" evidence="1">
    <location>
        <begin position="48"/>
        <end position="106"/>
    </location>
</feature>
<keyword evidence="4" id="KW-1185">Reference proteome</keyword>